<organism evidence="8 9">
    <name type="scientific">Parascaris univalens</name>
    <name type="common">Nematode worm</name>
    <dbReference type="NCBI Taxonomy" id="6257"/>
    <lineage>
        <taxon>Eukaryota</taxon>
        <taxon>Metazoa</taxon>
        <taxon>Ecdysozoa</taxon>
        <taxon>Nematoda</taxon>
        <taxon>Chromadorea</taxon>
        <taxon>Rhabditida</taxon>
        <taxon>Spirurina</taxon>
        <taxon>Ascaridomorpha</taxon>
        <taxon>Ascaridoidea</taxon>
        <taxon>Ascarididae</taxon>
        <taxon>Parascaris</taxon>
    </lineage>
</organism>
<evidence type="ECO:0000313" key="8">
    <source>
        <dbReference type="Proteomes" id="UP000887569"/>
    </source>
</evidence>
<dbReference type="GO" id="GO:0031145">
    <property type="term" value="P:anaphase-promoting complex-dependent catabolic process"/>
    <property type="evidence" value="ECO:0007669"/>
    <property type="project" value="TreeGrafter"/>
</dbReference>
<keyword evidence="6" id="KW-0131">Cell cycle</keyword>
<reference evidence="9" key="1">
    <citation type="submission" date="2022-11" db="UniProtKB">
        <authorList>
            <consortium name="WormBaseParasite"/>
        </authorList>
    </citation>
    <scope>IDENTIFICATION</scope>
</reference>
<dbReference type="GO" id="GO:0045842">
    <property type="term" value="P:positive regulation of mitotic metaphase/anaphase transition"/>
    <property type="evidence" value="ECO:0007669"/>
    <property type="project" value="TreeGrafter"/>
</dbReference>
<sequence>MMDESVARFDWDDAFCFVFGHSICEPITPYRLCIYLLIRCLDAEHRQHAFTSKQLADLSSLIYSLMLTVNLSFTETCRVIEKALERINPNLYKNFLKKVDQYRGDMEILIRRDELLQPPRRCDRSERAHPLVTSKSLLGVFIRRLAVTRCLQSVFEMQRSHKQWSDWLSDERPSTNCDIVADYANDFSQKARFSLTARSNPFAASGEVVHLTPLIEDVHLSAVKRRNKENQPSSEPSDVVMSTVCAISHGESTVNHPADVFVCRHVPTACSRRKVMMNGVELQPQLEELQSSIRARAFIIRQLHQLQMSPEEAMPSEQLIAACAFIKSSYPHLSLVHLLEMLNGVRCRNALAAEHALRAFFDWATMHINEYQSNSSTITSIDMRPLRYAPLLHARLARLFDQREHARNLLIEAMQQAQANRDLICLRLAIVEQAAIDSLATPQPTTPKTLKKPNNSKQASNGADLLTSVYKISPLMLMSMWASESLIDDEAEATDGEERPDRHVDSGDMRAFIRKLKDCSTLLGCIEQAISCENAESVRAGLQSCIMADYGVGRECSTKMISEAARAVSCTVKLQNGFSADAASDASLLLYLNTGDTYCRRYDTETQVIAAVNIVYSHAINARYSSALSVLEMIKERFTMKNNWQCAIHWKRCESLVRFDRAFMLGEWNEAARWLERMKSLAPDEANLRTAVLKFCEGYISDAMDLALYQAQNCSKSKDVRLRLRSDMTLAMMLASCGNIYEAQKILQRCVRDAHRFNLENFFAILMRRRASIDALEGRKESALSKVRDCEWIIRTRCSRLENALLQITVFMAHAKCKTSLKNSSEYEALMDSALALARSECRRACAPLLEKALLLEAAKAYNLLQNREQRDECAAAFRELDLKCETTIKWTVL</sequence>
<dbReference type="AlphaFoldDB" id="A0A915BAA6"/>
<dbReference type="PANTHER" id="PTHR12830">
    <property type="entry name" value="ANAPHASE-PROMOTING COMPLEX SUBUNIT 5"/>
    <property type="match status" value="1"/>
</dbReference>
<name>A0A915BAA6_PARUN</name>
<dbReference type="PANTHER" id="PTHR12830:SF9">
    <property type="entry name" value="ANAPHASE-PROMOTING COMPLEX SUBUNIT 5"/>
    <property type="match status" value="1"/>
</dbReference>
<accession>A0A915BAA6</accession>
<dbReference type="InterPro" id="IPR037679">
    <property type="entry name" value="Apc5"/>
</dbReference>
<evidence type="ECO:0000256" key="5">
    <source>
        <dbReference type="ARBA" id="ARBA00022786"/>
    </source>
</evidence>
<feature type="domain" description="Anaphase-promoting complex subunit 5" evidence="7">
    <location>
        <begin position="337"/>
        <end position="430"/>
    </location>
</feature>
<evidence type="ECO:0000313" key="9">
    <source>
        <dbReference type="WBParaSite" id="PgR030_g011_t01"/>
    </source>
</evidence>
<evidence type="ECO:0000256" key="6">
    <source>
        <dbReference type="ARBA" id="ARBA00023306"/>
    </source>
</evidence>
<evidence type="ECO:0000256" key="4">
    <source>
        <dbReference type="ARBA" id="ARBA00022776"/>
    </source>
</evidence>
<evidence type="ECO:0000259" key="7">
    <source>
        <dbReference type="Pfam" id="PF12862"/>
    </source>
</evidence>
<dbReference type="GO" id="GO:0070979">
    <property type="term" value="P:protein K11-linked ubiquitination"/>
    <property type="evidence" value="ECO:0007669"/>
    <property type="project" value="TreeGrafter"/>
</dbReference>
<dbReference type="GO" id="GO:0005680">
    <property type="term" value="C:anaphase-promoting complex"/>
    <property type="evidence" value="ECO:0007669"/>
    <property type="project" value="InterPro"/>
</dbReference>
<comment type="similarity">
    <text evidence="1">Belongs to the APC5 family.</text>
</comment>
<evidence type="ECO:0000256" key="3">
    <source>
        <dbReference type="ARBA" id="ARBA00022618"/>
    </source>
</evidence>
<keyword evidence="8" id="KW-1185">Reference proteome</keyword>
<evidence type="ECO:0000256" key="1">
    <source>
        <dbReference type="ARBA" id="ARBA00007450"/>
    </source>
</evidence>
<dbReference type="Proteomes" id="UP000887569">
    <property type="component" value="Unplaced"/>
</dbReference>
<protein>
    <recommendedName>
        <fullName evidence="2">Anaphase-promoting complex subunit 5</fullName>
    </recommendedName>
</protein>
<proteinExistence type="inferred from homology"/>
<dbReference type="Pfam" id="PF12862">
    <property type="entry name" value="ANAPC5"/>
    <property type="match status" value="1"/>
</dbReference>
<dbReference type="InterPro" id="IPR026000">
    <property type="entry name" value="Apc5_dom"/>
</dbReference>
<keyword evidence="5" id="KW-0833">Ubl conjugation pathway</keyword>
<dbReference type="WBParaSite" id="PgR030_g011_t01">
    <property type="protein sequence ID" value="PgR030_g011_t01"/>
    <property type="gene ID" value="PgR030_g011"/>
</dbReference>
<keyword evidence="4" id="KW-0498">Mitosis</keyword>
<evidence type="ECO:0000256" key="2">
    <source>
        <dbReference type="ARBA" id="ARBA00016066"/>
    </source>
</evidence>
<dbReference type="GO" id="GO:0051301">
    <property type="term" value="P:cell division"/>
    <property type="evidence" value="ECO:0007669"/>
    <property type="project" value="UniProtKB-KW"/>
</dbReference>
<keyword evidence="3" id="KW-0132">Cell division</keyword>